<dbReference type="AlphaFoldDB" id="A0A0F9WI41"/>
<dbReference type="InterPro" id="IPR036388">
    <property type="entry name" value="WH-like_DNA-bd_sf"/>
</dbReference>
<dbReference type="EMBL" id="LAZR01000001">
    <property type="protein sequence ID" value="KKO12208.1"/>
    <property type="molecule type" value="Genomic_DNA"/>
</dbReference>
<dbReference type="InterPro" id="IPR039420">
    <property type="entry name" value="WalR-like"/>
</dbReference>
<comment type="subcellular location">
    <subcellularLocation>
        <location evidence="1">Cytoplasm</location>
    </subcellularLocation>
</comment>
<evidence type="ECO:0000256" key="4">
    <source>
        <dbReference type="ARBA" id="ARBA00023012"/>
    </source>
</evidence>
<comment type="caution">
    <text evidence="10">The sequence shown here is derived from an EMBL/GenBank/DDBJ whole genome shotgun (WGS) entry which is preliminary data.</text>
</comment>
<gene>
    <name evidence="10" type="ORF">LCGC14_0002170</name>
</gene>
<dbReference type="InterPro" id="IPR016032">
    <property type="entry name" value="Sig_transdc_resp-reg_C-effctor"/>
</dbReference>
<dbReference type="Gene3D" id="6.10.250.690">
    <property type="match status" value="1"/>
</dbReference>
<name>A0A0F9WI41_9ZZZZ</name>
<dbReference type="InterPro" id="IPR011006">
    <property type="entry name" value="CheY-like_superfamily"/>
</dbReference>
<reference evidence="10" key="1">
    <citation type="journal article" date="2015" name="Nature">
        <title>Complex archaea that bridge the gap between prokaryotes and eukaryotes.</title>
        <authorList>
            <person name="Spang A."/>
            <person name="Saw J.H."/>
            <person name="Jorgensen S.L."/>
            <person name="Zaremba-Niedzwiedzka K."/>
            <person name="Martijn J."/>
            <person name="Lind A.E."/>
            <person name="van Eijk R."/>
            <person name="Schleper C."/>
            <person name="Guy L."/>
            <person name="Ettema T.J."/>
        </authorList>
    </citation>
    <scope>NUCLEOTIDE SEQUENCE</scope>
</reference>
<dbReference type="FunFam" id="3.40.50.2300:FF:000001">
    <property type="entry name" value="DNA-binding response regulator PhoB"/>
    <property type="match status" value="1"/>
</dbReference>
<keyword evidence="6" id="KW-0238">DNA-binding</keyword>
<dbReference type="GO" id="GO:0000976">
    <property type="term" value="F:transcription cis-regulatory region binding"/>
    <property type="evidence" value="ECO:0007669"/>
    <property type="project" value="TreeGrafter"/>
</dbReference>
<evidence type="ECO:0000256" key="2">
    <source>
        <dbReference type="ARBA" id="ARBA00022490"/>
    </source>
</evidence>
<proteinExistence type="predicted"/>
<dbReference type="PROSITE" id="PS51755">
    <property type="entry name" value="OMPR_PHOB"/>
    <property type="match status" value="1"/>
</dbReference>
<keyword evidence="3" id="KW-0597">Phosphoprotein</keyword>
<dbReference type="SMART" id="SM00862">
    <property type="entry name" value="Trans_reg_C"/>
    <property type="match status" value="1"/>
</dbReference>
<organism evidence="10">
    <name type="scientific">marine sediment metagenome</name>
    <dbReference type="NCBI Taxonomy" id="412755"/>
    <lineage>
        <taxon>unclassified sequences</taxon>
        <taxon>metagenomes</taxon>
        <taxon>ecological metagenomes</taxon>
    </lineage>
</organism>
<protein>
    <recommendedName>
        <fullName evidence="11">DNA-binding response regulator</fullName>
    </recommendedName>
</protein>
<sequence>MKQILIIDDDEKLGQLLTQYLDRYDMKVTVAHTPSKGFELLKRSKPDLLILDVMLPEKDGFEICREIRAKTSVYGHLPIMMLTAHGEVTDRIVGLELGADDYLPKPFEPRELVARITNILRRAGDEARADNDLPRIEGLDVDTSRRTVHLDGELVELTTMEYELLVLFIQSPNKTFTRDELMNRLRGIDAELFSRAVDTLVSRLRHKLKDTSKTPRFIKTVWGRGYTFVGQLQ</sequence>
<dbReference type="PROSITE" id="PS50110">
    <property type="entry name" value="RESPONSE_REGULATORY"/>
    <property type="match status" value="1"/>
</dbReference>
<dbReference type="GO" id="GO:0032993">
    <property type="term" value="C:protein-DNA complex"/>
    <property type="evidence" value="ECO:0007669"/>
    <property type="project" value="TreeGrafter"/>
</dbReference>
<feature type="domain" description="OmpR/PhoB-type" evidence="9">
    <location>
        <begin position="131"/>
        <end position="230"/>
    </location>
</feature>
<dbReference type="SUPFAM" id="SSF52172">
    <property type="entry name" value="CheY-like"/>
    <property type="match status" value="1"/>
</dbReference>
<dbReference type="Gene3D" id="3.40.50.2300">
    <property type="match status" value="1"/>
</dbReference>
<keyword evidence="2" id="KW-0963">Cytoplasm</keyword>
<keyword evidence="4" id="KW-0902">Two-component regulatory system</keyword>
<evidence type="ECO:0000259" key="8">
    <source>
        <dbReference type="PROSITE" id="PS50110"/>
    </source>
</evidence>
<feature type="domain" description="Response regulatory" evidence="8">
    <location>
        <begin position="3"/>
        <end position="120"/>
    </location>
</feature>
<accession>A0A0F9WI41</accession>
<dbReference type="FunFam" id="1.10.10.10:FF:000099">
    <property type="entry name" value="Two-component system response regulator TorR"/>
    <property type="match status" value="1"/>
</dbReference>
<dbReference type="CDD" id="cd00383">
    <property type="entry name" value="trans_reg_C"/>
    <property type="match status" value="1"/>
</dbReference>
<evidence type="ECO:0000259" key="9">
    <source>
        <dbReference type="PROSITE" id="PS51755"/>
    </source>
</evidence>
<keyword evidence="5" id="KW-0805">Transcription regulation</keyword>
<evidence type="ECO:0000313" key="10">
    <source>
        <dbReference type="EMBL" id="KKO12208.1"/>
    </source>
</evidence>
<dbReference type="Gene3D" id="1.10.10.10">
    <property type="entry name" value="Winged helix-like DNA-binding domain superfamily/Winged helix DNA-binding domain"/>
    <property type="match status" value="1"/>
</dbReference>
<dbReference type="GO" id="GO:0006355">
    <property type="term" value="P:regulation of DNA-templated transcription"/>
    <property type="evidence" value="ECO:0007669"/>
    <property type="project" value="InterPro"/>
</dbReference>
<dbReference type="InterPro" id="IPR001789">
    <property type="entry name" value="Sig_transdc_resp-reg_receiver"/>
</dbReference>
<keyword evidence="7" id="KW-0804">Transcription</keyword>
<evidence type="ECO:0000256" key="5">
    <source>
        <dbReference type="ARBA" id="ARBA00023015"/>
    </source>
</evidence>
<evidence type="ECO:0000256" key="7">
    <source>
        <dbReference type="ARBA" id="ARBA00023163"/>
    </source>
</evidence>
<evidence type="ECO:0000256" key="3">
    <source>
        <dbReference type="ARBA" id="ARBA00022553"/>
    </source>
</evidence>
<dbReference type="InterPro" id="IPR001867">
    <property type="entry name" value="OmpR/PhoB-type_DNA-bd"/>
</dbReference>
<dbReference type="SMART" id="SM00448">
    <property type="entry name" value="REC"/>
    <property type="match status" value="1"/>
</dbReference>
<dbReference type="GO" id="GO:0000156">
    <property type="term" value="F:phosphorelay response regulator activity"/>
    <property type="evidence" value="ECO:0007669"/>
    <property type="project" value="TreeGrafter"/>
</dbReference>
<dbReference type="PANTHER" id="PTHR48111">
    <property type="entry name" value="REGULATOR OF RPOS"/>
    <property type="match status" value="1"/>
</dbReference>
<dbReference type="GO" id="GO:0005829">
    <property type="term" value="C:cytosol"/>
    <property type="evidence" value="ECO:0007669"/>
    <property type="project" value="TreeGrafter"/>
</dbReference>
<dbReference type="Pfam" id="PF00072">
    <property type="entry name" value="Response_reg"/>
    <property type="match status" value="1"/>
</dbReference>
<dbReference type="Pfam" id="PF00486">
    <property type="entry name" value="Trans_reg_C"/>
    <property type="match status" value="1"/>
</dbReference>
<dbReference type="SUPFAM" id="SSF46894">
    <property type="entry name" value="C-terminal effector domain of the bipartite response regulators"/>
    <property type="match status" value="1"/>
</dbReference>
<evidence type="ECO:0008006" key="11">
    <source>
        <dbReference type="Google" id="ProtNLM"/>
    </source>
</evidence>
<evidence type="ECO:0000256" key="6">
    <source>
        <dbReference type="ARBA" id="ARBA00023125"/>
    </source>
</evidence>
<evidence type="ECO:0000256" key="1">
    <source>
        <dbReference type="ARBA" id="ARBA00004496"/>
    </source>
</evidence>
<dbReference type="PANTHER" id="PTHR48111:SF4">
    <property type="entry name" value="DNA-BINDING DUAL TRANSCRIPTIONAL REGULATOR OMPR"/>
    <property type="match status" value="1"/>
</dbReference>